<feature type="signal peptide" evidence="2">
    <location>
        <begin position="1"/>
        <end position="22"/>
    </location>
</feature>
<accession>A0A395LP21</accession>
<evidence type="ECO:0000313" key="3">
    <source>
        <dbReference type="EMBL" id="RDS78439.1"/>
    </source>
</evidence>
<comment type="caution">
    <text evidence="3">The sequence shown here is derived from an EMBL/GenBank/DDBJ whole genome shotgun (WGS) entry which is preliminary data.</text>
</comment>
<proteinExistence type="predicted"/>
<evidence type="ECO:0000313" key="4">
    <source>
        <dbReference type="Proteomes" id="UP000254101"/>
    </source>
</evidence>
<dbReference type="Pfam" id="PF10029">
    <property type="entry name" value="DUF2271"/>
    <property type="match status" value="1"/>
</dbReference>
<keyword evidence="2" id="KW-0732">Signal</keyword>
<sequence>MRKAYRIAIPVTAAAVAAPAAAGEMQVRVEIPRLRVAEYHNPYVAIWLEDADGKAVANLDVWYDVDLRGDDPRKWLPDMRTWWRRAGRTTDMPADGISGPTQAPGNYTLRFSEGTRPLPRLAAGSYVLRVEAAREVGGRELVSIPFQWPPAKPMTGSKSGSKELGTVRLSIQP</sequence>
<evidence type="ECO:0000256" key="1">
    <source>
        <dbReference type="SAM" id="MobiDB-lite"/>
    </source>
</evidence>
<name>A0A395LP21_9SPHN</name>
<feature type="chain" id="PRO_5017334854" evidence="2">
    <location>
        <begin position="23"/>
        <end position="173"/>
    </location>
</feature>
<dbReference type="OrthoDB" id="195316at2"/>
<dbReference type="EMBL" id="QRBB01000001">
    <property type="protein sequence ID" value="RDS78439.1"/>
    <property type="molecule type" value="Genomic_DNA"/>
</dbReference>
<gene>
    <name evidence="3" type="ORF">DL238_13060</name>
</gene>
<keyword evidence="4" id="KW-1185">Reference proteome</keyword>
<reference evidence="3 4" key="1">
    <citation type="submission" date="2018-07" db="EMBL/GenBank/DDBJ databases">
        <title>Erythrobacter nanhaiensis sp. nov., a novel member of the genus Erythrobacter isolated from the South China Sea.</title>
        <authorList>
            <person name="Chen X."/>
            <person name="Liu J."/>
        </authorList>
    </citation>
    <scope>NUCLEOTIDE SEQUENCE [LARGE SCALE GENOMIC DNA]</scope>
    <source>
        <strain evidence="3 4">S-5</strain>
    </source>
</reference>
<dbReference type="PIRSF" id="PIRSF014995">
    <property type="entry name" value="UCP014995"/>
    <property type="match status" value="1"/>
</dbReference>
<dbReference type="RefSeq" id="WP_115492662.1">
    <property type="nucleotide sequence ID" value="NZ_JACHWW010000001.1"/>
</dbReference>
<feature type="region of interest" description="Disordered" evidence="1">
    <location>
        <begin position="152"/>
        <end position="173"/>
    </location>
</feature>
<protein>
    <submittedName>
        <fullName evidence="3">DUF2271 domain-containing protein</fullName>
    </submittedName>
</protein>
<dbReference type="InterPro" id="IPR014469">
    <property type="entry name" value="DUF2271"/>
</dbReference>
<dbReference type="Proteomes" id="UP000254101">
    <property type="component" value="Unassembled WGS sequence"/>
</dbReference>
<evidence type="ECO:0000256" key="2">
    <source>
        <dbReference type="SAM" id="SignalP"/>
    </source>
</evidence>
<organism evidence="3 4">
    <name type="scientific">Alteriqipengyuania lutimaris</name>
    <dbReference type="NCBI Taxonomy" id="1538146"/>
    <lineage>
        <taxon>Bacteria</taxon>
        <taxon>Pseudomonadati</taxon>
        <taxon>Pseudomonadota</taxon>
        <taxon>Alphaproteobacteria</taxon>
        <taxon>Sphingomonadales</taxon>
        <taxon>Erythrobacteraceae</taxon>
        <taxon>Alteriqipengyuania</taxon>
    </lineage>
</organism>
<dbReference type="AlphaFoldDB" id="A0A395LP21"/>